<dbReference type="Gene3D" id="3.30.1220.10">
    <property type="entry name" value="CobW-like, C-terminal domain"/>
    <property type="match status" value="1"/>
</dbReference>
<evidence type="ECO:0000256" key="6">
    <source>
        <dbReference type="ARBA" id="ARBA00049117"/>
    </source>
</evidence>
<dbReference type="InterPro" id="IPR003495">
    <property type="entry name" value="CobW/HypB/UreG_nucleotide-bd"/>
</dbReference>
<dbReference type="Proteomes" id="UP000343335">
    <property type="component" value="Unassembled WGS sequence"/>
</dbReference>
<dbReference type="InterPro" id="IPR036627">
    <property type="entry name" value="CobW-likC_sf"/>
</dbReference>
<dbReference type="Pfam" id="PF07683">
    <property type="entry name" value="CobW_C"/>
    <property type="match status" value="1"/>
</dbReference>
<dbReference type="OrthoDB" id="9808822at2"/>
<evidence type="ECO:0000256" key="1">
    <source>
        <dbReference type="ARBA" id="ARBA00022741"/>
    </source>
</evidence>
<keyword evidence="1" id="KW-0547">Nucleotide-binding</keyword>
<dbReference type="Pfam" id="PF02492">
    <property type="entry name" value="cobW"/>
    <property type="match status" value="1"/>
</dbReference>
<dbReference type="CDD" id="cd03112">
    <property type="entry name" value="CobW-like"/>
    <property type="match status" value="1"/>
</dbReference>
<feature type="domain" description="CobW C-terminal" evidence="7">
    <location>
        <begin position="321"/>
        <end position="421"/>
    </location>
</feature>
<dbReference type="PANTHER" id="PTHR13748:SF62">
    <property type="entry name" value="COBW DOMAIN-CONTAINING PROTEIN"/>
    <property type="match status" value="1"/>
</dbReference>
<dbReference type="PANTHER" id="PTHR13748">
    <property type="entry name" value="COBW-RELATED"/>
    <property type="match status" value="1"/>
</dbReference>
<dbReference type="GO" id="GO:0016787">
    <property type="term" value="F:hydrolase activity"/>
    <property type="evidence" value="ECO:0007669"/>
    <property type="project" value="UniProtKB-KW"/>
</dbReference>
<comment type="function">
    <text evidence="5">Zinc chaperone that directly transfers zinc cofactor to target proteins, thereby activating them. Zinc is transferred from the CXCC motif in the GTPase domain to the zinc binding site in target proteins in a process requiring GTP hydrolysis.</text>
</comment>
<dbReference type="SMART" id="SM00833">
    <property type="entry name" value="CobW_C"/>
    <property type="match status" value="1"/>
</dbReference>
<dbReference type="InterPro" id="IPR051316">
    <property type="entry name" value="Zinc-reg_GTPase_activator"/>
</dbReference>
<proteinExistence type="inferred from homology"/>
<evidence type="ECO:0000256" key="3">
    <source>
        <dbReference type="ARBA" id="ARBA00023186"/>
    </source>
</evidence>
<dbReference type="AlphaFoldDB" id="A0A5E4XTH1"/>
<keyword evidence="3" id="KW-0143">Chaperone</keyword>
<evidence type="ECO:0000259" key="7">
    <source>
        <dbReference type="SMART" id="SM00833"/>
    </source>
</evidence>
<comment type="similarity">
    <text evidence="4">Belongs to the SIMIBI class G3E GTPase family. ZNG1 subfamily.</text>
</comment>
<name>A0A5E4XTH1_9BURK</name>
<dbReference type="EMBL" id="CABPSA010000007">
    <property type="protein sequence ID" value="VVE39563.1"/>
    <property type="molecule type" value="Genomic_DNA"/>
</dbReference>
<dbReference type="SUPFAM" id="SSF90002">
    <property type="entry name" value="Hypothetical protein YjiA, C-terminal domain"/>
    <property type="match status" value="1"/>
</dbReference>
<accession>A0A5E4XTH1</accession>
<keyword evidence="2" id="KW-0378">Hydrolase</keyword>
<protein>
    <submittedName>
        <fullName evidence="8">Cobalamin biosynthesis protein CobW</fullName>
    </submittedName>
</protein>
<comment type="catalytic activity">
    <reaction evidence="6">
        <text>GTP + H2O = GDP + phosphate + H(+)</text>
        <dbReference type="Rhea" id="RHEA:19669"/>
        <dbReference type="ChEBI" id="CHEBI:15377"/>
        <dbReference type="ChEBI" id="CHEBI:15378"/>
        <dbReference type="ChEBI" id="CHEBI:37565"/>
        <dbReference type="ChEBI" id="CHEBI:43474"/>
        <dbReference type="ChEBI" id="CHEBI:58189"/>
    </reaction>
    <physiologicalReaction direction="left-to-right" evidence="6">
        <dbReference type="Rhea" id="RHEA:19670"/>
    </physiologicalReaction>
</comment>
<evidence type="ECO:0000313" key="8">
    <source>
        <dbReference type="EMBL" id="VVE39563.1"/>
    </source>
</evidence>
<organism evidence="8 9">
    <name type="scientific">Pandoraea commovens</name>
    <dbReference type="NCBI Taxonomy" id="2508289"/>
    <lineage>
        <taxon>Bacteria</taxon>
        <taxon>Pseudomonadati</taxon>
        <taxon>Pseudomonadota</taxon>
        <taxon>Betaproteobacteria</taxon>
        <taxon>Burkholderiales</taxon>
        <taxon>Burkholderiaceae</taxon>
        <taxon>Pandoraea</taxon>
    </lineage>
</organism>
<dbReference type="InterPro" id="IPR011629">
    <property type="entry name" value="CobW-like_C"/>
</dbReference>
<dbReference type="GO" id="GO:0000166">
    <property type="term" value="F:nucleotide binding"/>
    <property type="evidence" value="ECO:0007669"/>
    <property type="project" value="UniProtKB-KW"/>
</dbReference>
<dbReference type="GO" id="GO:0005737">
    <property type="term" value="C:cytoplasm"/>
    <property type="evidence" value="ECO:0007669"/>
    <property type="project" value="TreeGrafter"/>
</dbReference>
<sequence length="425" mass="46034">MRILLRCVRRLISVKVGRQRVPYAATTMFRTSDFLPDTSRTESDQPAMTAPPPRLPHRLPITLLTGFLGSGKTTLLRALLAHPGMSDTAVIVNEFGEVGLDHLLVQTLDAHTVLLESGCVCCAVRDELSETLLSLQAQLRAGTIAPFSRVVIETSGLADPSAVVATLLRDPALCARFTLDAVIVTVDAAHAPLQLAQQPEAQRQVMLADRLLITKADLVDEAALDGLRVALAARNPAATQHTCDHGRISPAEVFGLGMHAAQNVADVTLRWHDADAPPPDHPTRTPRKYRPICTTHGAQGCVDCGPLTLLPGHEAAHRSDVIAHCITLEAPLEWDVLSSWLGAVTFHHGDDLLRLKALVDVTGESGPVVIHGVQHRLHPPETLSSWPAQAADAHPERCSRFVFIMRNVPRDALLAHLHEAQRVPT</sequence>
<evidence type="ECO:0000256" key="2">
    <source>
        <dbReference type="ARBA" id="ARBA00022801"/>
    </source>
</evidence>
<dbReference type="InterPro" id="IPR027417">
    <property type="entry name" value="P-loop_NTPase"/>
</dbReference>
<evidence type="ECO:0000256" key="5">
    <source>
        <dbReference type="ARBA" id="ARBA00045658"/>
    </source>
</evidence>
<dbReference type="Gene3D" id="3.40.50.300">
    <property type="entry name" value="P-loop containing nucleotide triphosphate hydrolases"/>
    <property type="match status" value="1"/>
</dbReference>
<evidence type="ECO:0000256" key="4">
    <source>
        <dbReference type="ARBA" id="ARBA00034320"/>
    </source>
</evidence>
<dbReference type="SUPFAM" id="SSF52540">
    <property type="entry name" value="P-loop containing nucleoside triphosphate hydrolases"/>
    <property type="match status" value="1"/>
</dbReference>
<reference evidence="8 9" key="1">
    <citation type="submission" date="2019-08" db="EMBL/GenBank/DDBJ databases">
        <authorList>
            <person name="Peeters C."/>
        </authorList>
    </citation>
    <scope>NUCLEOTIDE SEQUENCE [LARGE SCALE GENOMIC DNA]</scope>
    <source>
        <strain evidence="8 9">LMG 31010</strain>
    </source>
</reference>
<evidence type="ECO:0000313" key="9">
    <source>
        <dbReference type="Proteomes" id="UP000343335"/>
    </source>
</evidence>
<gene>
    <name evidence="8" type="ORF">PCO31010_04093</name>
</gene>